<dbReference type="Gene3D" id="1.10.10.60">
    <property type="entry name" value="Homeodomain-like"/>
    <property type="match status" value="1"/>
</dbReference>
<dbReference type="SUPFAM" id="SSF46689">
    <property type="entry name" value="Homeodomain-like"/>
    <property type="match status" value="1"/>
</dbReference>
<keyword evidence="2" id="KW-0804">Transcription</keyword>
<keyword evidence="1" id="KW-0805">Transcription regulation</keyword>
<gene>
    <name evidence="4" type="ORF">P3W85_03235</name>
</gene>
<dbReference type="InterPro" id="IPR009057">
    <property type="entry name" value="Homeodomain-like_sf"/>
</dbReference>
<keyword evidence="5" id="KW-1185">Reference proteome</keyword>
<evidence type="ECO:0000259" key="3">
    <source>
        <dbReference type="PROSITE" id="PS01124"/>
    </source>
</evidence>
<evidence type="ECO:0000313" key="4">
    <source>
        <dbReference type="EMBL" id="MDF3831973.1"/>
    </source>
</evidence>
<organism evidence="4 5">
    <name type="scientific">Cupriavidus basilensis</name>
    <dbReference type="NCBI Taxonomy" id="68895"/>
    <lineage>
        <taxon>Bacteria</taxon>
        <taxon>Pseudomonadati</taxon>
        <taxon>Pseudomonadota</taxon>
        <taxon>Betaproteobacteria</taxon>
        <taxon>Burkholderiales</taxon>
        <taxon>Burkholderiaceae</taxon>
        <taxon>Cupriavidus</taxon>
    </lineage>
</organism>
<comment type="caution">
    <text evidence="4">The sequence shown here is derived from an EMBL/GenBank/DDBJ whole genome shotgun (WGS) entry which is preliminary data.</text>
</comment>
<accession>A0ABT6AHU2</accession>
<dbReference type="Proteomes" id="UP001216674">
    <property type="component" value="Unassembled WGS sequence"/>
</dbReference>
<name>A0ABT6AHU2_9BURK</name>
<protein>
    <submittedName>
        <fullName evidence="4">AraC family transcriptional regulator</fullName>
    </submittedName>
</protein>
<evidence type="ECO:0000256" key="1">
    <source>
        <dbReference type="ARBA" id="ARBA00023015"/>
    </source>
</evidence>
<reference evidence="4 5" key="1">
    <citation type="submission" date="2023-03" db="EMBL/GenBank/DDBJ databases">
        <title>Draft assemblies of triclosan tolerant bacteria isolated from returned activated sludge.</title>
        <authorList>
            <person name="Van Hamelsveld S."/>
        </authorList>
    </citation>
    <scope>NUCLEOTIDE SEQUENCE [LARGE SCALE GENOMIC DNA]</scope>
    <source>
        <strain evidence="4 5">GW210010_S58</strain>
    </source>
</reference>
<dbReference type="EMBL" id="JARJLM010000052">
    <property type="protein sequence ID" value="MDF3831973.1"/>
    <property type="molecule type" value="Genomic_DNA"/>
</dbReference>
<dbReference type="PANTHER" id="PTHR47893:SF1">
    <property type="entry name" value="REGULATORY PROTEIN PCHR"/>
    <property type="match status" value="1"/>
</dbReference>
<dbReference type="InterPro" id="IPR018060">
    <property type="entry name" value="HTH_AraC"/>
</dbReference>
<dbReference type="PANTHER" id="PTHR47893">
    <property type="entry name" value="REGULATORY PROTEIN PCHR"/>
    <property type="match status" value="1"/>
</dbReference>
<evidence type="ECO:0000313" key="5">
    <source>
        <dbReference type="Proteomes" id="UP001216674"/>
    </source>
</evidence>
<sequence>MVMTAEGEARPDAERPGLAAHRVKIREVRPGLSLHADDAVDEFDAVVTGLCTPGLHVVLLLEGALDLWYGERPVALRTAARRAAPALVRAPLAQARLRPQSRPQSLLFNAVEPDTFRRRFSKGRYARRLSLGVSGDWLAQLQAASGAAMPAHLDSLLSTHLSMRVGPPTPRAAALAEQIVRPPAYQSMLQAIYLESRVLDLLGEVFEPLQSVTPAGVPDSAVLGPRDYRRMADLRAFLGSEAAQRLSLDAIARHAGMNANAMQRQFRAVFGTTIFDFLRENNLQRARLALERDAVSVKQAAVL</sequence>
<proteinExistence type="predicted"/>
<dbReference type="InterPro" id="IPR053142">
    <property type="entry name" value="PchR_regulatory_protein"/>
</dbReference>
<evidence type="ECO:0000256" key="2">
    <source>
        <dbReference type="ARBA" id="ARBA00023163"/>
    </source>
</evidence>
<feature type="domain" description="HTH araC/xylS-type" evidence="3">
    <location>
        <begin position="232"/>
        <end position="303"/>
    </location>
</feature>
<dbReference type="RefSeq" id="WP_276263704.1">
    <property type="nucleotide sequence ID" value="NZ_JARJLM010000052.1"/>
</dbReference>
<feature type="non-terminal residue" evidence="4">
    <location>
        <position position="303"/>
    </location>
</feature>
<dbReference type="PROSITE" id="PS01124">
    <property type="entry name" value="HTH_ARAC_FAMILY_2"/>
    <property type="match status" value="1"/>
</dbReference>